<dbReference type="InterPro" id="IPR050282">
    <property type="entry name" value="Cycloisomerase_2"/>
</dbReference>
<dbReference type="EMBL" id="CP109106">
    <property type="protein sequence ID" value="WSB67713.1"/>
    <property type="molecule type" value="Genomic_DNA"/>
</dbReference>
<dbReference type="PANTHER" id="PTHR30344">
    <property type="entry name" value="6-PHOSPHOGLUCONOLACTONASE-RELATED"/>
    <property type="match status" value="1"/>
</dbReference>
<evidence type="ECO:0000256" key="1">
    <source>
        <dbReference type="ARBA" id="ARBA00005564"/>
    </source>
</evidence>
<dbReference type="PANTHER" id="PTHR30344:SF1">
    <property type="entry name" value="6-PHOSPHOGLUCONOLACTONASE"/>
    <property type="match status" value="1"/>
</dbReference>
<accession>A0ABZ1FCB1</accession>
<organism evidence="3 4">
    <name type="scientific">Streptomyces decoyicus</name>
    <dbReference type="NCBI Taxonomy" id="249567"/>
    <lineage>
        <taxon>Bacteria</taxon>
        <taxon>Bacillati</taxon>
        <taxon>Actinomycetota</taxon>
        <taxon>Actinomycetes</taxon>
        <taxon>Kitasatosporales</taxon>
        <taxon>Streptomycetaceae</taxon>
        <taxon>Streptomyces</taxon>
    </lineage>
</organism>
<name>A0ABZ1FCB1_9ACTN</name>
<dbReference type="InterPro" id="IPR011048">
    <property type="entry name" value="Haem_d1_sf"/>
</dbReference>
<dbReference type="Gene3D" id="2.130.10.10">
    <property type="entry name" value="YVTN repeat-like/Quinoprotein amine dehydrogenase"/>
    <property type="match status" value="1"/>
</dbReference>
<evidence type="ECO:0000313" key="4">
    <source>
        <dbReference type="Proteomes" id="UP001344251"/>
    </source>
</evidence>
<evidence type="ECO:0000313" key="3">
    <source>
        <dbReference type="EMBL" id="WSB67713.1"/>
    </source>
</evidence>
<dbReference type="RefSeq" id="WP_326617056.1">
    <property type="nucleotide sequence ID" value="NZ_CP109106.1"/>
</dbReference>
<feature type="region of interest" description="Disordered" evidence="2">
    <location>
        <begin position="32"/>
        <end position="63"/>
    </location>
</feature>
<dbReference type="InterPro" id="IPR006311">
    <property type="entry name" value="TAT_signal"/>
</dbReference>
<feature type="compositionally biased region" description="Basic residues" evidence="2">
    <location>
        <begin position="46"/>
        <end position="60"/>
    </location>
</feature>
<feature type="region of interest" description="Disordered" evidence="2">
    <location>
        <begin position="188"/>
        <end position="208"/>
    </location>
</feature>
<dbReference type="Pfam" id="PF10282">
    <property type="entry name" value="Lactonase"/>
    <property type="match status" value="1"/>
</dbReference>
<dbReference type="Proteomes" id="UP001344251">
    <property type="component" value="Chromosome"/>
</dbReference>
<dbReference type="InterPro" id="IPR015943">
    <property type="entry name" value="WD40/YVTN_repeat-like_dom_sf"/>
</dbReference>
<comment type="similarity">
    <text evidence="1">Belongs to the cycloisomerase 2 family.</text>
</comment>
<evidence type="ECO:0000256" key="2">
    <source>
        <dbReference type="SAM" id="MobiDB-lite"/>
    </source>
</evidence>
<sequence>MSAAGRGTQAGTGIDRRRFLGTVAAGLAATGGAGLPAMGDSAPAHATRRPTSRPPRRPRRDRPLFLGTYTSAAGGGSGVGLGTYDTVTGRITATGVVAGVADPSYLALAPSGRTLYAVDEQQQGAVTAMASAPDGPPTVLGTRSTGGAGPCHLSVHPSGRWLLTANYLSGSVAVHPLDRATGALGERTDLVTHSSPPPGPGQDGPHAHQIITAPDGRHVLAVDLGNDTVYTYRLDGTAGKLTQVAYATLRPGAGPRHLTFHPSGAFAYLANEVDNTVVVCRYDRRSGRLTPGMPQSTGTGPGTSYPAQILVTRGGRFAFLANRGHNSLTRYAVEAAGARLRLLDTVPVGGDFPRQIAFSPDQRWLFAANQKSGSVTVFAVDARTGALRSAGAPFTAPVPVCVLPL</sequence>
<gene>
    <name evidence="3" type="ORF">OG863_06905</name>
</gene>
<proteinExistence type="inferred from homology"/>
<keyword evidence="4" id="KW-1185">Reference proteome</keyword>
<dbReference type="PROSITE" id="PS51318">
    <property type="entry name" value="TAT"/>
    <property type="match status" value="1"/>
</dbReference>
<reference evidence="3 4" key="1">
    <citation type="submission" date="2022-10" db="EMBL/GenBank/DDBJ databases">
        <title>The complete genomes of actinobacterial strains from the NBC collection.</title>
        <authorList>
            <person name="Joergensen T.S."/>
            <person name="Alvarez Arevalo M."/>
            <person name="Sterndorff E.B."/>
            <person name="Faurdal D."/>
            <person name="Vuksanovic O."/>
            <person name="Mourched A.-S."/>
            <person name="Charusanti P."/>
            <person name="Shaw S."/>
            <person name="Blin K."/>
            <person name="Weber T."/>
        </authorList>
    </citation>
    <scope>NUCLEOTIDE SEQUENCE [LARGE SCALE GENOMIC DNA]</scope>
    <source>
        <strain evidence="3 4">NBC 01774</strain>
    </source>
</reference>
<protein>
    <submittedName>
        <fullName evidence="3">Lactonase family protein</fullName>
    </submittedName>
</protein>
<dbReference type="SUPFAM" id="SSF51004">
    <property type="entry name" value="C-terminal (heme d1) domain of cytochrome cd1-nitrite reductase"/>
    <property type="match status" value="1"/>
</dbReference>
<dbReference type="InterPro" id="IPR019405">
    <property type="entry name" value="Lactonase_7-beta_prop"/>
</dbReference>